<keyword evidence="7" id="KW-1185">Reference proteome</keyword>
<gene>
    <name evidence="6" type="ORF">CYMTET_56602</name>
</gene>
<feature type="transmembrane region" description="Helical" evidence="5">
    <location>
        <begin position="64"/>
        <end position="80"/>
    </location>
</feature>
<dbReference type="HAMAP" id="MF_00010">
    <property type="entry name" value="UPF0060"/>
    <property type="match status" value="1"/>
</dbReference>
<evidence type="ECO:0000313" key="6">
    <source>
        <dbReference type="EMBL" id="KAK3233079.1"/>
    </source>
</evidence>
<dbReference type="PANTHER" id="PTHR36116:SF1">
    <property type="entry name" value="UPF0060 MEMBRANE PROTEIN YNFA"/>
    <property type="match status" value="1"/>
</dbReference>
<sequence>MSVAYSESSNLVEITEAPTTTDDKSFDLSAAQILQSVAVFILAGLFEIGGGWLVWSAIRENKPWWWALLGSIVLVGYGFLPTLQPVDDFGRVYAIYGGYFIALSFVWGYAVDGMRVDTGDIIGSVVAFAGVLIIFFWPR</sequence>
<organism evidence="6 7">
    <name type="scientific">Cymbomonas tetramitiformis</name>
    <dbReference type="NCBI Taxonomy" id="36881"/>
    <lineage>
        <taxon>Eukaryota</taxon>
        <taxon>Viridiplantae</taxon>
        <taxon>Chlorophyta</taxon>
        <taxon>Pyramimonadophyceae</taxon>
        <taxon>Pyramimonadales</taxon>
        <taxon>Pyramimonadaceae</taxon>
        <taxon>Cymbomonas</taxon>
    </lineage>
</organism>
<dbReference type="GO" id="GO:0005886">
    <property type="term" value="C:plasma membrane"/>
    <property type="evidence" value="ECO:0007669"/>
    <property type="project" value="TreeGrafter"/>
</dbReference>
<keyword evidence="4 5" id="KW-0472">Membrane</keyword>
<protein>
    <submittedName>
        <fullName evidence="6">Uncharacterized protein</fullName>
    </submittedName>
</protein>
<feature type="transmembrane region" description="Helical" evidence="5">
    <location>
        <begin position="121"/>
        <end position="138"/>
    </location>
</feature>
<dbReference type="InterPro" id="IPR037185">
    <property type="entry name" value="EmrE-like"/>
</dbReference>
<dbReference type="EMBL" id="LGRX02035806">
    <property type="protein sequence ID" value="KAK3233079.1"/>
    <property type="molecule type" value="Genomic_DNA"/>
</dbReference>
<reference evidence="6 7" key="1">
    <citation type="journal article" date="2015" name="Genome Biol. Evol.">
        <title>Comparative Genomics of a Bacterivorous Green Alga Reveals Evolutionary Causalities and Consequences of Phago-Mixotrophic Mode of Nutrition.</title>
        <authorList>
            <person name="Burns J.A."/>
            <person name="Paasch A."/>
            <person name="Narechania A."/>
            <person name="Kim E."/>
        </authorList>
    </citation>
    <scope>NUCLEOTIDE SEQUENCE [LARGE SCALE GENOMIC DNA]</scope>
    <source>
        <strain evidence="6 7">PLY_AMNH</strain>
    </source>
</reference>
<accession>A0AAE0EM53</accession>
<dbReference type="InterPro" id="IPR003844">
    <property type="entry name" value="UPF0060"/>
</dbReference>
<proteinExistence type="inferred from homology"/>
<evidence type="ECO:0000256" key="5">
    <source>
        <dbReference type="SAM" id="Phobius"/>
    </source>
</evidence>
<evidence type="ECO:0000256" key="2">
    <source>
        <dbReference type="ARBA" id="ARBA00022692"/>
    </source>
</evidence>
<dbReference type="PANTHER" id="PTHR36116">
    <property type="entry name" value="UPF0060 MEMBRANE PROTEIN YNFA"/>
    <property type="match status" value="1"/>
</dbReference>
<dbReference type="Proteomes" id="UP001190700">
    <property type="component" value="Unassembled WGS sequence"/>
</dbReference>
<dbReference type="SUPFAM" id="SSF103481">
    <property type="entry name" value="Multidrug resistance efflux transporter EmrE"/>
    <property type="match status" value="1"/>
</dbReference>
<evidence type="ECO:0000256" key="1">
    <source>
        <dbReference type="ARBA" id="ARBA00022475"/>
    </source>
</evidence>
<feature type="transmembrane region" description="Helical" evidence="5">
    <location>
        <begin position="92"/>
        <end position="109"/>
    </location>
</feature>
<dbReference type="Pfam" id="PF02694">
    <property type="entry name" value="UPF0060"/>
    <property type="match status" value="1"/>
</dbReference>
<evidence type="ECO:0000313" key="7">
    <source>
        <dbReference type="Proteomes" id="UP001190700"/>
    </source>
</evidence>
<keyword evidence="2 5" id="KW-0812">Transmembrane</keyword>
<dbReference type="AlphaFoldDB" id="A0AAE0EM53"/>
<feature type="transmembrane region" description="Helical" evidence="5">
    <location>
        <begin position="33"/>
        <end position="58"/>
    </location>
</feature>
<evidence type="ECO:0000256" key="3">
    <source>
        <dbReference type="ARBA" id="ARBA00022989"/>
    </source>
</evidence>
<dbReference type="NCBIfam" id="NF002586">
    <property type="entry name" value="PRK02237.1"/>
    <property type="match status" value="1"/>
</dbReference>
<keyword evidence="1" id="KW-1003">Cell membrane</keyword>
<evidence type="ECO:0000256" key="4">
    <source>
        <dbReference type="ARBA" id="ARBA00023136"/>
    </source>
</evidence>
<comment type="caution">
    <text evidence="6">The sequence shown here is derived from an EMBL/GenBank/DDBJ whole genome shotgun (WGS) entry which is preliminary data.</text>
</comment>
<name>A0AAE0EM53_9CHLO</name>
<keyword evidence="3 5" id="KW-1133">Transmembrane helix</keyword>